<reference evidence="2 3" key="1">
    <citation type="submission" date="2024-06" db="EMBL/GenBank/DDBJ databases">
        <title>The Natural Products Discovery Center: Release of the First 8490 Sequenced Strains for Exploring Actinobacteria Biosynthetic Diversity.</title>
        <authorList>
            <person name="Kalkreuter E."/>
            <person name="Kautsar S.A."/>
            <person name="Yang D."/>
            <person name="Bader C.D."/>
            <person name="Teijaro C.N."/>
            <person name="Fluegel L."/>
            <person name="Davis C.M."/>
            <person name="Simpson J.R."/>
            <person name="Lauterbach L."/>
            <person name="Steele A.D."/>
            <person name="Gui C."/>
            <person name="Meng S."/>
            <person name="Li G."/>
            <person name="Viehrig K."/>
            <person name="Ye F."/>
            <person name="Su P."/>
            <person name="Kiefer A.F."/>
            <person name="Nichols A."/>
            <person name="Cepeda A.J."/>
            <person name="Yan W."/>
            <person name="Fan B."/>
            <person name="Jiang Y."/>
            <person name="Adhikari A."/>
            <person name="Zheng C.-J."/>
            <person name="Schuster L."/>
            <person name="Cowan T.M."/>
            <person name="Smanski M.J."/>
            <person name="Chevrette M.G."/>
            <person name="De Carvalho L.P.S."/>
            <person name="Shen B."/>
        </authorList>
    </citation>
    <scope>NUCLEOTIDE SEQUENCE [LARGE SCALE GENOMIC DNA]</scope>
    <source>
        <strain evidence="2 3">NPDC033843</strain>
    </source>
</reference>
<keyword evidence="1" id="KW-0732">Signal</keyword>
<proteinExistence type="predicted"/>
<dbReference type="RefSeq" id="WP_361701206.1">
    <property type="nucleotide sequence ID" value="NZ_JBEZVE010000003.1"/>
</dbReference>
<protein>
    <recommendedName>
        <fullName evidence="4">PBP domain-containing protein</fullName>
    </recommendedName>
</protein>
<dbReference type="Proteomes" id="UP001550739">
    <property type="component" value="Unassembled WGS sequence"/>
</dbReference>
<name>A0ABV2ZBZ5_9ACTN</name>
<organism evidence="2 3">
    <name type="scientific">Streptomyces sp. 900129855</name>
    <dbReference type="NCBI Taxonomy" id="3155129"/>
    <lineage>
        <taxon>Bacteria</taxon>
        <taxon>Bacillati</taxon>
        <taxon>Actinomycetota</taxon>
        <taxon>Actinomycetes</taxon>
        <taxon>Kitasatosporales</taxon>
        <taxon>Streptomycetaceae</taxon>
        <taxon>Streptomyces</taxon>
    </lineage>
</organism>
<feature type="signal peptide" evidence="1">
    <location>
        <begin position="1"/>
        <end position="29"/>
    </location>
</feature>
<dbReference type="SUPFAM" id="SSF53850">
    <property type="entry name" value="Periplasmic binding protein-like II"/>
    <property type="match status" value="1"/>
</dbReference>
<dbReference type="EMBL" id="JBEZVE010000003">
    <property type="protein sequence ID" value="MEU3780066.1"/>
    <property type="molecule type" value="Genomic_DNA"/>
</dbReference>
<evidence type="ECO:0000313" key="2">
    <source>
        <dbReference type="EMBL" id="MEU3780066.1"/>
    </source>
</evidence>
<sequence length="337" mass="34379">MNVKSRAQVGAAFGVAALGLGILAAPASADPGSTTEYRQLAGVGSDTTQYVVNGLGDAITNTGGKVIASWNATGSATVTTKDPATKPNCTINRPNGSSAGITALNNDITAGTGCLDFARSSRGPADTSTSDLTFIPYAKDGVTYATDLGSSVPTNLTKAQLASIYTNCTYINASGATVTVAPLLPQTGSGTRTFWLSAIGVSESQVGSCVTQGIQEHDGTAITAANQLMPYSIAQWIAQGKGLADVENRRGESRLRSINSLAPTTGSGTSLALNTSFDSQFLRDVYNVVQTTRLAEPVIADTFVGSASKVCSSSATLTTYGFGAVNNCGATTLTGER</sequence>
<evidence type="ECO:0000256" key="1">
    <source>
        <dbReference type="SAM" id="SignalP"/>
    </source>
</evidence>
<evidence type="ECO:0000313" key="3">
    <source>
        <dbReference type="Proteomes" id="UP001550739"/>
    </source>
</evidence>
<gene>
    <name evidence="2" type="ORF">AB0E89_05650</name>
</gene>
<feature type="chain" id="PRO_5045060278" description="PBP domain-containing protein" evidence="1">
    <location>
        <begin position="30"/>
        <end position="337"/>
    </location>
</feature>
<evidence type="ECO:0008006" key="4">
    <source>
        <dbReference type="Google" id="ProtNLM"/>
    </source>
</evidence>
<dbReference type="Gene3D" id="3.40.190.10">
    <property type="entry name" value="Periplasmic binding protein-like II"/>
    <property type="match status" value="1"/>
</dbReference>
<accession>A0ABV2ZBZ5</accession>
<comment type="caution">
    <text evidence="2">The sequence shown here is derived from an EMBL/GenBank/DDBJ whole genome shotgun (WGS) entry which is preliminary data.</text>
</comment>
<keyword evidence="3" id="KW-1185">Reference proteome</keyword>